<accession>A0A4R6JEB8</accession>
<feature type="domain" description="Methyltransferase" evidence="1">
    <location>
        <begin position="186"/>
        <end position="296"/>
    </location>
</feature>
<evidence type="ECO:0000313" key="4">
    <source>
        <dbReference type="Proteomes" id="UP000295388"/>
    </source>
</evidence>
<evidence type="ECO:0000313" key="3">
    <source>
        <dbReference type="EMBL" id="TDO33952.1"/>
    </source>
</evidence>
<evidence type="ECO:0000259" key="2">
    <source>
        <dbReference type="Pfam" id="PF21320"/>
    </source>
</evidence>
<dbReference type="EMBL" id="SNWQ01000029">
    <property type="protein sequence ID" value="TDO33952.1"/>
    <property type="molecule type" value="Genomic_DNA"/>
</dbReference>
<gene>
    <name evidence="3" type="ORF">EV643_12950</name>
</gene>
<comment type="caution">
    <text evidence="3">The sequence shown here is derived from an EMBL/GenBank/DDBJ whole genome shotgun (WGS) entry which is preliminary data.</text>
</comment>
<keyword evidence="3" id="KW-0489">Methyltransferase</keyword>
<dbReference type="PANTHER" id="PTHR45128">
    <property type="entry name" value="METHYLTRANSFERASE TYPE 11"/>
    <property type="match status" value="1"/>
</dbReference>
<dbReference type="AlphaFoldDB" id="A0A4R6JEB8"/>
<dbReference type="InterPro" id="IPR048711">
    <property type="entry name" value="WHD_Rv2258c"/>
</dbReference>
<sequence>MSTTTVDTDRRDSAIEQLFDAAIGALELLHVYVGDRLGLYAALAQVPDATPVELATRAGIAERYAREWLEEQAVAGLIDVTVDDGDALTRRYCLPSGVAEVMTDLDSLNYLVPLASLFASLGQTMPAVLDAFRTGGGVPYAAYGADLRVGIARLNRPMFLHQLAADWISALPDIEARLRRTVDPARVADLGCGSGWSSIAFARAYPAVLVDGIDLDQASVAEARRNASIAGVADRVSFGNRDAGSPDLAGRYDLVTFFETVHDMADPVAALRAARALLTRAGAVLVADEKVAETFIAPGDELERFNYGWSALHCLPAALTEPGSAGTGSVMRPDTLRRYADAAGFATTTVLPIEHDFWRFYRLDP</sequence>
<dbReference type="GO" id="GO:0008168">
    <property type="term" value="F:methyltransferase activity"/>
    <property type="evidence" value="ECO:0007669"/>
    <property type="project" value="UniProtKB-KW"/>
</dbReference>
<feature type="domain" description="S-adenosylmethionine-dependent methyltransferase Rv2258c-like winged HTH" evidence="2">
    <location>
        <begin position="29"/>
        <end position="103"/>
    </location>
</feature>
<name>A0A4R6JEB8_9ACTN</name>
<dbReference type="InterPro" id="IPR029063">
    <property type="entry name" value="SAM-dependent_MTases_sf"/>
</dbReference>
<dbReference type="RefSeq" id="WP_133805061.1">
    <property type="nucleotide sequence ID" value="NZ_SNWQ01000029.1"/>
</dbReference>
<dbReference type="GO" id="GO:0032259">
    <property type="term" value="P:methylation"/>
    <property type="evidence" value="ECO:0007669"/>
    <property type="project" value="UniProtKB-KW"/>
</dbReference>
<dbReference type="PANTHER" id="PTHR45128:SF2">
    <property type="entry name" value="METHYLTRANSFERASE DOMAIN-CONTAINING PROTEIN"/>
    <property type="match status" value="1"/>
</dbReference>
<dbReference type="InterPro" id="IPR053173">
    <property type="entry name" value="SAM-binding_MTase"/>
</dbReference>
<dbReference type="Pfam" id="PF21320">
    <property type="entry name" value="WHD_Rv2258c"/>
    <property type="match status" value="1"/>
</dbReference>
<dbReference type="InterPro" id="IPR025714">
    <property type="entry name" value="Methyltranfer_dom"/>
</dbReference>
<protein>
    <submittedName>
        <fullName evidence="3">2-polyprenyl-3-methyl-5-hydroxy-6-metoxy-1, 4-benzoquinol methylase</fullName>
    </submittedName>
</protein>
<dbReference type="CDD" id="cd02440">
    <property type="entry name" value="AdoMet_MTases"/>
    <property type="match status" value="1"/>
</dbReference>
<organism evidence="3 4">
    <name type="scientific">Kribbella caucasensis</name>
    <dbReference type="NCBI Taxonomy" id="2512215"/>
    <lineage>
        <taxon>Bacteria</taxon>
        <taxon>Bacillati</taxon>
        <taxon>Actinomycetota</taxon>
        <taxon>Actinomycetes</taxon>
        <taxon>Propionibacteriales</taxon>
        <taxon>Kribbellaceae</taxon>
        <taxon>Kribbella</taxon>
    </lineage>
</organism>
<dbReference type="Gene3D" id="3.40.50.150">
    <property type="entry name" value="Vaccinia Virus protein VP39"/>
    <property type="match status" value="1"/>
</dbReference>
<reference evidence="3 4" key="1">
    <citation type="submission" date="2019-03" db="EMBL/GenBank/DDBJ databases">
        <title>Genomic Encyclopedia of Type Strains, Phase III (KMG-III): the genomes of soil and plant-associated and newly described type strains.</title>
        <authorList>
            <person name="Whitman W."/>
        </authorList>
    </citation>
    <scope>NUCLEOTIDE SEQUENCE [LARGE SCALE GENOMIC DNA]</scope>
    <source>
        <strain evidence="3 4">VKM Ac-2527</strain>
    </source>
</reference>
<keyword evidence="3" id="KW-0808">Transferase</keyword>
<evidence type="ECO:0000259" key="1">
    <source>
        <dbReference type="Pfam" id="PF13847"/>
    </source>
</evidence>
<keyword evidence="4" id="KW-1185">Reference proteome</keyword>
<dbReference type="Pfam" id="PF13847">
    <property type="entry name" value="Methyltransf_31"/>
    <property type="match status" value="1"/>
</dbReference>
<dbReference type="Proteomes" id="UP000295388">
    <property type="component" value="Unassembled WGS sequence"/>
</dbReference>
<dbReference type="SUPFAM" id="SSF53335">
    <property type="entry name" value="S-adenosyl-L-methionine-dependent methyltransferases"/>
    <property type="match status" value="1"/>
</dbReference>
<proteinExistence type="predicted"/>
<dbReference type="OrthoDB" id="9801363at2"/>